<organism evidence="2">
    <name type="scientific">Bacteroides intestinalis</name>
    <dbReference type="NCBI Taxonomy" id="329854"/>
    <lineage>
        <taxon>Bacteria</taxon>
        <taxon>Pseudomonadati</taxon>
        <taxon>Bacteroidota</taxon>
        <taxon>Bacteroidia</taxon>
        <taxon>Bacteroidales</taxon>
        <taxon>Bacteroidaceae</taxon>
        <taxon>Bacteroides</taxon>
    </lineage>
</organism>
<gene>
    <name evidence="2" type="ORF">HMPREF2531_02147</name>
</gene>
<evidence type="ECO:0008006" key="4">
    <source>
        <dbReference type="Google" id="ProtNLM"/>
    </source>
</evidence>
<dbReference type="PATRIC" id="fig|329854.7.peg.2189"/>
<dbReference type="EMBL" id="LTDF01000076">
    <property type="protein sequence ID" value="KXT51150.1"/>
    <property type="molecule type" value="Genomic_DNA"/>
</dbReference>
<proteinExistence type="predicted"/>
<reference evidence="2 3" key="1">
    <citation type="submission" date="2016-02" db="EMBL/GenBank/DDBJ databases">
        <authorList>
            <person name="Wen L."/>
            <person name="He K."/>
            <person name="Yang H."/>
        </authorList>
    </citation>
    <scope>NUCLEOTIDE SEQUENCE [LARGE SCALE GENOMIC DNA]</scope>
    <source>
        <strain evidence="2 3">KLE1704</strain>
    </source>
</reference>
<feature type="transmembrane region" description="Helical" evidence="1">
    <location>
        <begin position="391"/>
        <end position="408"/>
    </location>
</feature>
<feature type="transmembrane region" description="Helical" evidence="1">
    <location>
        <begin position="340"/>
        <end position="363"/>
    </location>
</feature>
<feature type="transmembrane region" description="Helical" evidence="1">
    <location>
        <begin position="248"/>
        <end position="268"/>
    </location>
</feature>
<protein>
    <recommendedName>
        <fullName evidence="4">O-antigen ligase domain-containing protein</fullName>
    </recommendedName>
</protein>
<accession>A0A139LI74</accession>
<evidence type="ECO:0000256" key="1">
    <source>
        <dbReference type="SAM" id="Phobius"/>
    </source>
</evidence>
<comment type="caution">
    <text evidence="2">The sequence shown here is derived from an EMBL/GenBank/DDBJ whole genome shotgun (WGS) entry which is preliminary data.</text>
</comment>
<keyword evidence="1" id="KW-0812">Transmembrane</keyword>
<keyword evidence="1" id="KW-0472">Membrane</keyword>
<dbReference type="Proteomes" id="UP000070319">
    <property type="component" value="Unassembled WGS sequence"/>
</dbReference>
<feature type="transmembrane region" description="Helical" evidence="1">
    <location>
        <begin position="31"/>
        <end position="52"/>
    </location>
</feature>
<feature type="transmembrane region" description="Helical" evidence="1">
    <location>
        <begin position="96"/>
        <end position="112"/>
    </location>
</feature>
<evidence type="ECO:0000313" key="2">
    <source>
        <dbReference type="EMBL" id="KXT51150.1"/>
    </source>
</evidence>
<feature type="transmembrane region" description="Helical" evidence="1">
    <location>
        <begin position="370"/>
        <end position="385"/>
    </location>
</feature>
<dbReference type="AlphaFoldDB" id="A0A139LI74"/>
<keyword evidence="1" id="KW-1133">Transmembrane helix</keyword>
<feature type="transmembrane region" description="Helical" evidence="1">
    <location>
        <begin position="208"/>
        <end position="236"/>
    </location>
</feature>
<feature type="transmembrane region" description="Helical" evidence="1">
    <location>
        <begin position="7"/>
        <end position="25"/>
    </location>
</feature>
<sequence length="420" mass="48343">MNNILHRILLSIAVFLFIYTFQIPGLPQIFLSYRCVVVLGFIYAFIFGAKVLHPKTSISDKLVSNYSIWNVFLTIYVIMILELFGHGKGTSHESTNDYINMFIVLPLFYYSGKRIFRDLDDLMWVLRTVGLMQSLIILLGTLIPEINSTLIILNSDSAFSEAGRMDNMIASGYHLGFKCFTSLGSMQLALSQIAACYFLFRNSNIVNLVFFLLISVSSVLLSRTGFLVALICILFFLFNKANKNRRNLFFSIIFLTGVFLVVISFSNFDYGEFFRVNFNRLFILFENGLYESYFEIYIGANDENQIPPLSIYTIIGTGITSGVSGANIIVNCDGAFLRNYAAMGFVISIINYYLLFSFFYKIYKYSKIKTNKLLILVVALIWFVGEFKEYFTYQVYYMCFIMLIFSFIERTEINSKTNRK</sequence>
<feature type="transmembrane region" description="Helical" evidence="1">
    <location>
        <begin position="64"/>
        <end position="84"/>
    </location>
</feature>
<name>A0A139LI74_9BACE</name>
<feature type="transmembrane region" description="Helical" evidence="1">
    <location>
        <begin position="124"/>
        <end position="143"/>
    </location>
</feature>
<evidence type="ECO:0000313" key="3">
    <source>
        <dbReference type="Proteomes" id="UP000070319"/>
    </source>
</evidence>
<dbReference type="RefSeq" id="WP_156482041.1">
    <property type="nucleotide sequence ID" value="NZ_KQ968692.1"/>
</dbReference>